<accession>A0A4U7ATV7</accession>
<proteinExistence type="predicted"/>
<feature type="compositionally biased region" description="Acidic residues" evidence="1">
    <location>
        <begin position="157"/>
        <end position="175"/>
    </location>
</feature>
<name>A0A4U7ATV7_9PEZI</name>
<comment type="caution">
    <text evidence="2">The sequence shown here is derived from an EMBL/GenBank/DDBJ whole genome shotgun (WGS) entry which is preliminary data.</text>
</comment>
<dbReference type="AlphaFoldDB" id="A0A4U7ATV7"/>
<protein>
    <submittedName>
        <fullName evidence="2">Uncharacterized protein</fullName>
    </submittedName>
</protein>
<organism evidence="2 3">
    <name type="scientific">Elsinoe australis</name>
    <dbReference type="NCBI Taxonomy" id="40998"/>
    <lineage>
        <taxon>Eukaryota</taxon>
        <taxon>Fungi</taxon>
        <taxon>Dikarya</taxon>
        <taxon>Ascomycota</taxon>
        <taxon>Pezizomycotina</taxon>
        <taxon>Dothideomycetes</taxon>
        <taxon>Dothideomycetidae</taxon>
        <taxon>Myriangiales</taxon>
        <taxon>Elsinoaceae</taxon>
        <taxon>Elsinoe</taxon>
    </lineage>
</organism>
<evidence type="ECO:0000256" key="1">
    <source>
        <dbReference type="SAM" id="MobiDB-lite"/>
    </source>
</evidence>
<reference evidence="2 3" key="1">
    <citation type="submission" date="2018-02" db="EMBL/GenBank/DDBJ databases">
        <title>Draft genome sequences of Elsinoe sp., causing black scab on jojoba.</title>
        <authorList>
            <person name="Stodart B."/>
            <person name="Jeffress S."/>
            <person name="Ash G."/>
            <person name="Arun Chinnappa K."/>
        </authorList>
    </citation>
    <scope>NUCLEOTIDE SEQUENCE [LARGE SCALE GENOMIC DNA]</scope>
    <source>
        <strain evidence="2 3">Hillstone_2</strain>
    </source>
</reference>
<dbReference type="Proteomes" id="UP000308133">
    <property type="component" value="Unassembled WGS sequence"/>
</dbReference>
<evidence type="ECO:0000313" key="3">
    <source>
        <dbReference type="Proteomes" id="UP000308133"/>
    </source>
</evidence>
<evidence type="ECO:0000313" key="2">
    <source>
        <dbReference type="EMBL" id="TKX21489.1"/>
    </source>
</evidence>
<dbReference type="EMBL" id="PTQR01000080">
    <property type="protein sequence ID" value="TKX21489.1"/>
    <property type="molecule type" value="Genomic_DNA"/>
</dbReference>
<sequence length="295" mass="33039">MGDCVQCHEPLMLKVEETPDEPGVPTASYANGHSHYVPDDVELACGCHFHWQCLIDNNQDKHCPKCGWDVTIPTAAGIQMLVNIDNEGGSKESENIYPLIVEENWCREHPQERICRAFLELCREGEMSAVAGLLSDCERRENTRRARAAVRARDELPDAPEPEDEDDEDDDDDDVPGPTAAQIMRYQDPLGNMESGLHAAIANKNDEVAWLLLYLGTKLNYHEFPAVIFQETQNLGIQRQDQVDLVDIRALRDSEGRVPLQIAQEMGTYWRTWISSRRLVPAADPQGGYEGGGPA</sequence>
<feature type="region of interest" description="Disordered" evidence="1">
    <location>
        <begin position="148"/>
        <end position="179"/>
    </location>
</feature>
<gene>
    <name evidence="2" type="ORF">C1H76_5985</name>
</gene>